<feature type="region of interest" description="Disordered" evidence="1">
    <location>
        <begin position="195"/>
        <end position="226"/>
    </location>
</feature>
<reference evidence="2 3" key="1">
    <citation type="submission" date="2019-02" db="EMBL/GenBank/DDBJ databases">
        <title>Genomic Encyclopedia of Type Strains, Phase IV (KMG-IV): sequencing the most valuable type-strain genomes for metagenomic binning, comparative biology and taxonomic classification.</title>
        <authorList>
            <person name="Goeker M."/>
        </authorList>
    </citation>
    <scope>NUCLEOTIDE SEQUENCE [LARGE SCALE GENOMIC DNA]</scope>
    <source>
        <strain evidence="2 3">DSM 101727</strain>
    </source>
</reference>
<sequence>MTERVSVYRALFAIDVERSSARDNAGYARMREALFPAVVEAFEASGIDWKRCETQDRGDELIVLVEPDVPKSRLVYPLLGHLAETLRHRNRTAREDDVIRVRVALHAGDLVRDAHGLTGSPKVVLARMLNAPATKLALAGTPAATVVLVVSDVFHTDVISQGHKGIHPEEFAGTTVAITDSKTVRAWLTVVGHGAPDVRPEPAQSDNAQAVRPEPPAPGGGINFGSGATVKGDVFTGNKTVYGDGRTG</sequence>
<dbReference type="EMBL" id="SGWQ01000003">
    <property type="protein sequence ID" value="RZS41117.1"/>
    <property type="molecule type" value="Genomic_DNA"/>
</dbReference>
<proteinExistence type="predicted"/>
<keyword evidence="3" id="KW-1185">Reference proteome</keyword>
<dbReference type="RefSeq" id="WP_130344071.1">
    <property type="nucleotide sequence ID" value="NZ_SGWQ01000003.1"/>
</dbReference>
<protein>
    <recommendedName>
        <fullName evidence="4">Guanylate cyclase domain-containing protein</fullName>
    </recommendedName>
</protein>
<comment type="caution">
    <text evidence="2">The sequence shown here is derived from an EMBL/GenBank/DDBJ whole genome shotgun (WGS) entry which is preliminary data.</text>
</comment>
<dbReference type="AlphaFoldDB" id="A0A4Q7KWR8"/>
<evidence type="ECO:0000256" key="1">
    <source>
        <dbReference type="SAM" id="MobiDB-lite"/>
    </source>
</evidence>
<dbReference type="Proteomes" id="UP000294257">
    <property type="component" value="Unassembled WGS sequence"/>
</dbReference>
<evidence type="ECO:0008006" key="4">
    <source>
        <dbReference type="Google" id="ProtNLM"/>
    </source>
</evidence>
<evidence type="ECO:0000313" key="2">
    <source>
        <dbReference type="EMBL" id="RZS41117.1"/>
    </source>
</evidence>
<dbReference type="OrthoDB" id="3482507at2"/>
<gene>
    <name evidence="2" type="ORF">EV193_103436</name>
</gene>
<name>A0A4Q7KWR8_9PSEU</name>
<organism evidence="2 3">
    <name type="scientific">Herbihabitans rhizosphaerae</name>
    <dbReference type="NCBI Taxonomy" id="1872711"/>
    <lineage>
        <taxon>Bacteria</taxon>
        <taxon>Bacillati</taxon>
        <taxon>Actinomycetota</taxon>
        <taxon>Actinomycetes</taxon>
        <taxon>Pseudonocardiales</taxon>
        <taxon>Pseudonocardiaceae</taxon>
        <taxon>Herbihabitans</taxon>
    </lineage>
</organism>
<evidence type="ECO:0000313" key="3">
    <source>
        <dbReference type="Proteomes" id="UP000294257"/>
    </source>
</evidence>
<accession>A0A4Q7KWR8</accession>